<dbReference type="Proteomes" id="UP000694546">
    <property type="component" value="Chromosome 3"/>
</dbReference>
<protein>
    <recommendedName>
        <fullName evidence="13">von Willebrand factor A domain-containing protein 7</fullName>
    </recommendedName>
</protein>
<dbReference type="InterPro" id="IPR056862">
    <property type="entry name" value="VWA7_N"/>
</dbReference>
<evidence type="ECO:0000259" key="10">
    <source>
        <dbReference type="Pfam" id="PF25107"/>
    </source>
</evidence>
<dbReference type="PANTHER" id="PTHR14905">
    <property type="entry name" value="NG37"/>
    <property type="match status" value="1"/>
</dbReference>
<evidence type="ECO:0008006" key="13">
    <source>
        <dbReference type="Google" id="ProtNLM"/>
    </source>
</evidence>
<keyword evidence="2" id="KW-0964">Secreted</keyword>
<proteinExistence type="predicted"/>
<feature type="domain" description="VWA7 Ig-like" evidence="8">
    <location>
        <begin position="713"/>
        <end position="811"/>
    </location>
</feature>
<feature type="signal peptide" evidence="5">
    <location>
        <begin position="1"/>
        <end position="37"/>
    </location>
</feature>
<reference evidence="11" key="1">
    <citation type="submission" date="2025-08" db="UniProtKB">
        <authorList>
            <consortium name="Ensembl"/>
        </authorList>
    </citation>
    <scope>IDENTIFICATION</scope>
</reference>
<dbReference type="InterPro" id="IPR056475">
    <property type="entry name" value="GBD_Hemicentin/VWA7"/>
</dbReference>
<dbReference type="Pfam" id="PF23610">
    <property type="entry name" value="VWA7_4"/>
    <property type="match status" value="1"/>
</dbReference>
<keyword evidence="4" id="KW-0325">Glycoprotein</keyword>
<sequence>MLMIFQPVLSPAIMCSALPALALALALSLALLQSSVAFVPIGGGAATHVSITGTALLQKLKETCKAVAEASGHEFNPTGPSAEELVRACLGPTATGEVSAAKFRAALQEVYVQNGLVDRDFVASAPHHFNSEAFLEGRGLITEGVVSIKANIRKQNHQASREMLGRVLHTLQDFYSHSNWVELGYTEPFANLIQPDLPIENIAAKETATCSDCASGNCPNPILANILQEKKLTSGYIGIFTSEKPKGKCSHGGAGDLTSAAIPRGGISKDERRPGNEGLHDAAVTAATSASLQLLEDIRGAAGDRDFLRLMGIDRSSVVCFVIDTTGSMAREIATAKEMVYLIIDSKKGTQDEPSEYILVPFNDPHFGPMTRTTDPEVMKKEISKLKAKGGGDAPEMCLSGLQMALTGAPASSHIYVFTDAIAKDIALKDTILALMRSSKSTVSFFMTNARGRKRRSVTASFNDYTDLALASGGQAIQVTKGNLPEATDIILDTATSALVTVLQLSRSSGSETFTFLLDESLRNITLYITGSRLTFTITNPAGVSQSNTQLGGGLGTIQSVGNLWRIRLDDDKQSGTWKIQMASAQPYTLKVTGQNTITFIYDFVVPFEGPHPGYAPIAGRPQAGRPTMLLLSVMGRKGPASVTVGEVGLIPVSRAENVSRGSTTDMGNGDILVTVDAVPQGEFVVILTGTDSVSGSQFQRQSTTQMSVSKVIVTAVVDSSVEPGQMLIIPFSVMTEGSGGPCSINARNNREFPMTFPKSVPLTTGQYANATLTITPPKDTPSGTDVTLTIEAKTSASADSNYAVLRLSVVTKITDFVRPTCKVDRVAADDCPADVSQCASFRWDLSANVTDGKGTGIDRITLRQGDGVLSHDALTNLDIEASYNASCCSQIAEIVVVDKVGNVGKCFHSIAPPTIAPSVGPPSLGLARPLLLLCLLLAALNARS</sequence>
<dbReference type="Ensembl" id="ENSGMOT00000025705.1">
    <property type="protein sequence ID" value="ENSGMOP00000045075.1"/>
    <property type="gene ID" value="ENSGMOG00000034072.1"/>
</dbReference>
<evidence type="ECO:0000256" key="3">
    <source>
        <dbReference type="ARBA" id="ARBA00022729"/>
    </source>
</evidence>
<dbReference type="Pfam" id="PF23560">
    <property type="entry name" value="GBD_Hemicentin"/>
    <property type="match status" value="1"/>
</dbReference>
<evidence type="ECO:0000256" key="5">
    <source>
        <dbReference type="SAM" id="SignalP"/>
    </source>
</evidence>
<dbReference type="GeneTree" id="ENSGT00390000011517"/>
<feature type="domain" description="VWA7 beta-sandwich" evidence="7">
    <location>
        <begin position="600"/>
        <end position="704"/>
    </location>
</feature>
<dbReference type="Gene3D" id="3.40.50.410">
    <property type="entry name" value="von Willebrand factor, type A domain"/>
    <property type="match status" value="1"/>
</dbReference>
<name>A0A8C5BG73_GADMO</name>
<feature type="domain" description="VWA7 N-terminal" evidence="10">
    <location>
        <begin position="82"/>
        <end position="308"/>
    </location>
</feature>
<dbReference type="AlphaFoldDB" id="A0A8C5BG73"/>
<evidence type="ECO:0000259" key="7">
    <source>
        <dbReference type="Pfam" id="PF23610"/>
    </source>
</evidence>
<feature type="domain" description="Hemicentin-1-like von Willebrand factor A" evidence="9">
    <location>
        <begin position="319"/>
        <end position="481"/>
    </location>
</feature>
<evidence type="ECO:0000259" key="9">
    <source>
        <dbReference type="Pfam" id="PF25106"/>
    </source>
</evidence>
<evidence type="ECO:0000259" key="6">
    <source>
        <dbReference type="Pfam" id="PF23560"/>
    </source>
</evidence>
<dbReference type="InterPro" id="IPR057613">
    <property type="entry name" value="VWA7_4"/>
</dbReference>
<dbReference type="InterPro" id="IPR056861">
    <property type="entry name" value="HMCN1-like_VWA"/>
</dbReference>
<dbReference type="CDD" id="cd00198">
    <property type="entry name" value="vWFA"/>
    <property type="match status" value="1"/>
</dbReference>
<evidence type="ECO:0000259" key="8">
    <source>
        <dbReference type="Pfam" id="PF23619"/>
    </source>
</evidence>
<dbReference type="SUPFAM" id="SSF53300">
    <property type="entry name" value="vWA-like"/>
    <property type="match status" value="1"/>
</dbReference>
<organism evidence="11 12">
    <name type="scientific">Gadus morhua</name>
    <name type="common">Atlantic cod</name>
    <dbReference type="NCBI Taxonomy" id="8049"/>
    <lineage>
        <taxon>Eukaryota</taxon>
        <taxon>Metazoa</taxon>
        <taxon>Chordata</taxon>
        <taxon>Craniata</taxon>
        <taxon>Vertebrata</taxon>
        <taxon>Euteleostomi</taxon>
        <taxon>Actinopterygii</taxon>
        <taxon>Neopterygii</taxon>
        <taxon>Teleostei</taxon>
        <taxon>Neoteleostei</taxon>
        <taxon>Acanthomorphata</taxon>
        <taxon>Zeiogadaria</taxon>
        <taxon>Gadariae</taxon>
        <taxon>Gadiformes</taxon>
        <taxon>Gadoidei</taxon>
        <taxon>Gadidae</taxon>
        <taxon>Gadus</taxon>
    </lineage>
</organism>
<evidence type="ECO:0000256" key="1">
    <source>
        <dbReference type="ARBA" id="ARBA00004613"/>
    </source>
</evidence>
<comment type="subcellular location">
    <subcellularLocation>
        <location evidence="1">Secreted</location>
    </subcellularLocation>
</comment>
<evidence type="ECO:0000256" key="2">
    <source>
        <dbReference type="ARBA" id="ARBA00022525"/>
    </source>
</evidence>
<accession>A0A8C5BG73</accession>
<dbReference type="InterPro" id="IPR057615">
    <property type="entry name" value="Ig_VWA7"/>
</dbReference>
<evidence type="ECO:0000313" key="12">
    <source>
        <dbReference type="Proteomes" id="UP000694546"/>
    </source>
</evidence>
<dbReference type="InterPro" id="IPR052577">
    <property type="entry name" value="VWA7"/>
</dbReference>
<dbReference type="InterPro" id="IPR036465">
    <property type="entry name" value="vWFA_dom_sf"/>
</dbReference>
<reference evidence="11" key="2">
    <citation type="submission" date="2025-09" db="UniProtKB">
        <authorList>
            <consortium name="Ensembl"/>
        </authorList>
    </citation>
    <scope>IDENTIFICATION</scope>
</reference>
<dbReference type="Pfam" id="PF25106">
    <property type="entry name" value="VWA_4"/>
    <property type="match status" value="1"/>
</dbReference>
<feature type="chain" id="PRO_5046177226" description="von Willebrand factor A domain-containing protein 7" evidence="5">
    <location>
        <begin position="38"/>
        <end position="945"/>
    </location>
</feature>
<keyword evidence="3 5" id="KW-0732">Signal</keyword>
<dbReference type="Pfam" id="PF23619">
    <property type="entry name" value="Ig_VWA7"/>
    <property type="match status" value="1"/>
</dbReference>
<dbReference type="Pfam" id="PF25107">
    <property type="entry name" value="VWA7_N"/>
    <property type="match status" value="1"/>
</dbReference>
<feature type="domain" description="Hemicentin/VWA7 galactose-binding" evidence="6">
    <location>
        <begin position="500"/>
        <end position="596"/>
    </location>
</feature>
<keyword evidence="12" id="KW-1185">Reference proteome</keyword>
<evidence type="ECO:0000256" key="4">
    <source>
        <dbReference type="ARBA" id="ARBA00023180"/>
    </source>
</evidence>
<dbReference type="PANTHER" id="PTHR14905:SF22">
    <property type="entry name" value="VON WILLEBRAND FACTOR A DOMAIN-CONTAINING PROTEIN 7-LIKE"/>
    <property type="match status" value="1"/>
</dbReference>
<evidence type="ECO:0000313" key="11">
    <source>
        <dbReference type="Ensembl" id="ENSGMOP00000045075.1"/>
    </source>
</evidence>
<dbReference type="GO" id="GO:0005576">
    <property type="term" value="C:extracellular region"/>
    <property type="evidence" value="ECO:0007669"/>
    <property type="project" value="UniProtKB-SubCell"/>
</dbReference>